<dbReference type="GO" id="GO:0005634">
    <property type="term" value="C:nucleus"/>
    <property type="evidence" value="ECO:0007669"/>
    <property type="project" value="TreeGrafter"/>
</dbReference>
<dbReference type="SUPFAM" id="SSF52047">
    <property type="entry name" value="RNI-like"/>
    <property type="match status" value="1"/>
</dbReference>
<comment type="caution">
    <text evidence="4">The sequence shown here is derived from an EMBL/GenBank/DDBJ whole genome shotgun (WGS) entry which is preliminary data.</text>
</comment>
<keyword evidence="3" id="KW-0677">Repeat</keyword>
<evidence type="ECO:0000313" key="5">
    <source>
        <dbReference type="Proteomes" id="UP000243579"/>
    </source>
</evidence>
<gene>
    <name evidence="4" type="ORF">ACHHYP_06333</name>
</gene>
<dbReference type="GO" id="GO:0006913">
    <property type="term" value="P:nucleocytoplasmic transport"/>
    <property type="evidence" value="ECO:0007669"/>
    <property type="project" value="TreeGrafter"/>
</dbReference>
<dbReference type="InterPro" id="IPR001611">
    <property type="entry name" value="Leu-rich_rpt"/>
</dbReference>
<organism evidence="4 5">
    <name type="scientific">Achlya hypogyna</name>
    <name type="common">Oomycete</name>
    <name type="synonym">Protoachlya hypogyna</name>
    <dbReference type="NCBI Taxonomy" id="1202772"/>
    <lineage>
        <taxon>Eukaryota</taxon>
        <taxon>Sar</taxon>
        <taxon>Stramenopiles</taxon>
        <taxon>Oomycota</taxon>
        <taxon>Saprolegniomycetes</taxon>
        <taxon>Saprolegniales</taxon>
        <taxon>Achlyaceae</taxon>
        <taxon>Achlya</taxon>
    </lineage>
</organism>
<evidence type="ECO:0000256" key="2">
    <source>
        <dbReference type="ARBA" id="ARBA00022614"/>
    </source>
</evidence>
<evidence type="ECO:0000256" key="3">
    <source>
        <dbReference type="ARBA" id="ARBA00022737"/>
    </source>
</evidence>
<dbReference type="InterPro" id="IPR032675">
    <property type="entry name" value="LRR_dom_sf"/>
</dbReference>
<protein>
    <submittedName>
        <fullName evidence="4">Uncharacterized protein</fullName>
    </submittedName>
</protein>
<dbReference type="Proteomes" id="UP000243579">
    <property type="component" value="Unassembled WGS sequence"/>
</dbReference>
<dbReference type="PANTHER" id="PTHR24113">
    <property type="entry name" value="RAN GTPASE-ACTIVATING PROTEIN 1"/>
    <property type="match status" value="1"/>
</dbReference>
<name>A0A1V9YUC3_ACHHY</name>
<dbReference type="EMBL" id="JNBR01000847">
    <property type="protein sequence ID" value="OQR89346.1"/>
    <property type="molecule type" value="Genomic_DNA"/>
</dbReference>
<proteinExistence type="predicted"/>
<keyword evidence="1" id="KW-0343">GTPase activation</keyword>
<accession>A0A1V9YUC3</accession>
<keyword evidence="2" id="KW-0433">Leucine-rich repeat</keyword>
<sequence length="511" mass="55329">MGDERTKKKAYAGGGTGLMDSSVLMEIAQCIASVQDMISFLSAFPVAALDKTLQSFLTLLSGPGSESAWPRLVVSNHLGPLAKAAMPVYRTVDVEVVDELVNFATFRLPWYVRVHASLHHDRPFPLLWAPNVHCLELHETTNVLHASETVELLHCCKHLRRLTCTVVAPHAEAKLASIVTAVAKHDIHSVDLRLGEATRIENAEPFSICLQSPTLTSVSLANIAGADRAMQKLAHALMQSRQIQHLCVSESPDLCRAIVARGTGHFSALKHLEILGHELDAGALAGFPDALRGTQVAAVTVHCSGDVAPLICAFATMPCLTSFDLYDCAFSRLPRMTIACTALRNVRLCSLGLRDRDVAVLLRWFDSCLDLEELSLRGNLISDAGVAVIADILPIWLCRRLRFVDLGDNCIGNSGAMSIAARLATSHHCHSVIVDLHDVLRFAPLQCCVGLLPLVATCFNVTMRVSDSELEQARPLLSAFAVQLKLNWSISSCGGDGVPCHVFASQTSKNS</sequence>
<evidence type="ECO:0000256" key="1">
    <source>
        <dbReference type="ARBA" id="ARBA00022468"/>
    </source>
</evidence>
<evidence type="ECO:0000313" key="4">
    <source>
        <dbReference type="EMBL" id="OQR89346.1"/>
    </source>
</evidence>
<dbReference type="GO" id="GO:0031267">
    <property type="term" value="F:small GTPase binding"/>
    <property type="evidence" value="ECO:0007669"/>
    <property type="project" value="TreeGrafter"/>
</dbReference>
<dbReference type="AlphaFoldDB" id="A0A1V9YUC3"/>
<dbReference type="InterPro" id="IPR027038">
    <property type="entry name" value="RanGap"/>
</dbReference>
<dbReference type="Pfam" id="PF13516">
    <property type="entry name" value="LRR_6"/>
    <property type="match status" value="2"/>
</dbReference>
<reference evidence="4 5" key="1">
    <citation type="journal article" date="2014" name="Genome Biol. Evol.">
        <title>The secreted proteins of Achlya hypogyna and Thraustotheca clavata identify the ancestral oomycete secretome and reveal gene acquisitions by horizontal gene transfer.</title>
        <authorList>
            <person name="Misner I."/>
            <person name="Blouin N."/>
            <person name="Leonard G."/>
            <person name="Richards T.A."/>
            <person name="Lane C.E."/>
        </authorList>
    </citation>
    <scope>NUCLEOTIDE SEQUENCE [LARGE SCALE GENOMIC DNA]</scope>
    <source>
        <strain evidence="4 5">ATCC 48635</strain>
    </source>
</reference>
<keyword evidence="5" id="KW-1185">Reference proteome</keyword>
<dbReference type="Gene3D" id="3.80.10.10">
    <property type="entry name" value="Ribonuclease Inhibitor"/>
    <property type="match status" value="1"/>
</dbReference>
<dbReference type="GO" id="GO:0048471">
    <property type="term" value="C:perinuclear region of cytoplasm"/>
    <property type="evidence" value="ECO:0007669"/>
    <property type="project" value="TreeGrafter"/>
</dbReference>
<dbReference type="OrthoDB" id="10358420at2759"/>
<dbReference type="GO" id="GO:0005096">
    <property type="term" value="F:GTPase activator activity"/>
    <property type="evidence" value="ECO:0007669"/>
    <property type="project" value="UniProtKB-KW"/>
</dbReference>
<dbReference type="GO" id="GO:0005829">
    <property type="term" value="C:cytosol"/>
    <property type="evidence" value="ECO:0007669"/>
    <property type="project" value="TreeGrafter"/>
</dbReference>
<dbReference type="PANTHER" id="PTHR24113:SF12">
    <property type="entry name" value="RAN GTPASE-ACTIVATING PROTEIN 1"/>
    <property type="match status" value="1"/>
</dbReference>